<accession>A0A8S3U7A2</accession>
<organism evidence="1 2">
    <name type="scientific">Mytilus edulis</name>
    <name type="common">Blue mussel</name>
    <dbReference type="NCBI Taxonomy" id="6550"/>
    <lineage>
        <taxon>Eukaryota</taxon>
        <taxon>Metazoa</taxon>
        <taxon>Spiralia</taxon>
        <taxon>Lophotrochozoa</taxon>
        <taxon>Mollusca</taxon>
        <taxon>Bivalvia</taxon>
        <taxon>Autobranchia</taxon>
        <taxon>Pteriomorphia</taxon>
        <taxon>Mytilida</taxon>
        <taxon>Mytiloidea</taxon>
        <taxon>Mytilidae</taxon>
        <taxon>Mytilinae</taxon>
        <taxon>Mytilus</taxon>
    </lineage>
</organism>
<evidence type="ECO:0000313" key="2">
    <source>
        <dbReference type="Proteomes" id="UP000683360"/>
    </source>
</evidence>
<protein>
    <submittedName>
        <fullName evidence="1">Uncharacterized protein</fullName>
    </submittedName>
</protein>
<gene>
    <name evidence="1" type="ORF">MEDL_53961</name>
</gene>
<sequence length="365" mass="41973">MAYLSDDNKEIGQPMELSIFASPPNQVAIEKMIYTEERPISNLINDSTPIEIVISGAGNDYIDLRKSRLYVKMQILKEDGTKLAPKEKAGIINLPLQSMFSNIDVYMNNKLISANSNNYPWKSYFKVILSSGSDEQNSQLQSQLFMKDSEPMDSLNLNAGFVNRYEYTKESRTFELESNLMEDTLLLDKYLINGVDIYIKLYGSNAPFLLMSAEKTPKYKVKILDVFFRTARVKVDPGVILNHRRQIKESPAKYLMNRSHVIQNVIPQGSTEFFWDSLFPKALPSKVVFGLVSQKAANGHYTANPFNFQHYNMSNITLKVNGVEVYGSPLNLDFSNNRNYTAAYVRLFEICDKWQKRHRFKHNFK</sequence>
<keyword evidence="2" id="KW-1185">Reference proteome</keyword>
<dbReference type="AlphaFoldDB" id="A0A8S3U7A2"/>
<dbReference type="EMBL" id="CAJPWZ010002594">
    <property type="protein sequence ID" value="CAG2241744.1"/>
    <property type="molecule type" value="Genomic_DNA"/>
</dbReference>
<dbReference type="GO" id="GO:0004748">
    <property type="term" value="F:ribonucleoside-diphosphate reductase activity, thioredoxin disulfide as acceptor"/>
    <property type="evidence" value="ECO:0007669"/>
    <property type="project" value="TreeGrafter"/>
</dbReference>
<evidence type="ECO:0000313" key="1">
    <source>
        <dbReference type="EMBL" id="CAG2241744.1"/>
    </source>
</evidence>
<dbReference type="Proteomes" id="UP000683360">
    <property type="component" value="Unassembled WGS sequence"/>
</dbReference>
<reference evidence="1" key="1">
    <citation type="submission" date="2021-03" db="EMBL/GenBank/DDBJ databases">
        <authorList>
            <person name="Bekaert M."/>
        </authorList>
    </citation>
    <scope>NUCLEOTIDE SEQUENCE</scope>
</reference>
<comment type="caution">
    <text evidence="1">The sequence shown here is derived from an EMBL/GenBank/DDBJ whole genome shotgun (WGS) entry which is preliminary data.</text>
</comment>
<proteinExistence type="predicted"/>
<name>A0A8S3U7A2_MYTED</name>
<dbReference type="GO" id="GO:0009263">
    <property type="term" value="P:deoxyribonucleotide biosynthetic process"/>
    <property type="evidence" value="ECO:0007669"/>
    <property type="project" value="InterPro"/>
</dbReference>
<dbReference type="PANTHER" id="PTHR23409:SF21">
    <property type="entry name" value="CAPSID PROTEIN"/>
    <property type="match status" value="1"/>
</dbReference>
<dbReference type="InterPro" id="IPR000358">
    <property type="entry name" value="RNR_small_fam"/>
</dbReference>
<dbReference type="OrthoDB" id="6059610at2759"/>
<dbReference type="GO" id="GO:0005829">
    <property type="term" value="C:cytosol"/>
    <property type="evidence" value="ECO:0007669"/>
    <property type="project" value="TreeGrafter"/>
</dbReference>
<dbReference type="PANTHER" id="PTHR23409">
    <property type="entry name" value="RIBONUCLEOSIDE-DIPHOSPHATE REDUCTASE SMALL CHAIN"/>
    <property type="match status" value="1"/>
</dbReference>